<dbReference type="CDD" id="cd00067">
    <property type="entry name" value="GAL4"/>
    <property type="match status" value="1"/>
</dbReference>
<dbReference type="Gene3D" id="4.10.240.10">
    <property type="entry name" value="Zn(2)-C6 fungal-type DNA-binding domain"/>
    <property type="match status" value="1"/>
</dbReference>
<comment type="caution">
    <text evidence="8">The sequence shown here is derived from an EMBL/GenBank/DDBJ whole genome shotgun (WGS) entry which is preliminary data.</text>
</comment>
<evidence type="ECO:0000313" key="8">
    <source>
        <dbReference type="EMBL" id="PWY84498.1"/>
    </source>
</evidence>
<dbReference type="STRING" id="1450535.A0A317WHF0"/>
<dbReference type="PROSITE" id="PS50048">
    <property type="entry name" value="ZN2_CY6_FUNGAL_2"/>
    <property type="match status" value="1"/>
</dbReference>
<dbReference type="GO" id="GO:0008270">
    <property type="term" value="F:zinc ion binding"/>
    <property type="evidence" value="ECO:0007669"/>
    <property type="project" value="InterPro"/>
</dbReference>
<proteinExistence type="predicted"/>
<feature type="region of interest" description="Disordered" evidence="5">
    <location>
        <begin position="51"/>
        <end position="83"/>
    </location>
</feature>
<gene>
    <name evidence="8" type="ORF">BO94DRAFT_467940</name>
</gene>
<sequence>MPRRTHTKSRNGCLECKRRHIKCDEKQPICSNCRSSERSCEYADRFIRATRSQSSKSSTPSPAGPVPDELPLGRLADPNYPSDNPPVNMLHAELFFNLTQCTLRSLGEGETVWIGSADVMRIVIATPYLMNAVLAMSALHLSIVRLKDREQYRRHAAQLQTHALGIHNQMRLDVNKETCVPLFLFSCILGMHTLCDVLVHREDGCFDEFLERFIHCFRLQLGIRVVISGPTWHILRESVLKSPLQKGEIMFDWNTELGPNCARLLELIEAAKLGDTITSTYRHAVQALQVSINAAIGSSVNSVSGVTGWSVIVNPEYVEHLTLRRPEALVILAHYAVLLHWHRHLWLFGDGGRFMIESISRYLGPDWEEWLDWPNRALKEPNPKCTNI</sequence>
<keyword evidence="1" id="KW-0805">Transcription regulation</keyword>
<keyword evidence="3" id="KW-0804">Transcription</keyword>
<keyword evidence="6" id="KW-0472">Membrane</keyword>
<dbReference type="SUPFAM" id="SSF57701">
    <property type="entry name" value="Zn2/Cys6 DNA-binding domain"/>
    <property type="match status" value="1"/>
</dbReference>
<name>A0A317WHF0_9EURO</name>
<accession>A0A317WHF0</accession>
<keyword evidence="6" id="KW-0812">Transmembrane</keyword>
<protein>
    <recommendedName>
        <fullName evidence="7">Zn(2)-C6 fungal-type domain-containing protein</fullName>
    </recommendedName>
</protein>
<evidence type="ECO:0000313" key="9">
    <source>
        <dbReference type="Proteomes" id="UP000246702"/>
    </source>
</evidence>
<dbReference type="InterPro" id="IPR036864">
    <property type="entry name" value="Zn2-C6_fun-type_DNA-bd_sf"/>
</dbReference>
<feature type="compositionally biased region" description="Low complexity" evidence="5">
    <location>
        <begin position="51"/>
        <end position="61"/>
    </location>
</feature>
<keyword evidence="4" id="KW-0539">Nucleus</keyword>
<dbReference type="Pfam" id="PF00172">
    <property type="entry name" value="Zn_clus"/>
    <property type="match status" value="1"/>
</dbReference>
<evidence type="ECO:0000256" key="1">
    <source>
        <dbReference type="ARBA" id="ARBA00023015"/>
    </source>
</evidence>
<dbReference type="EMBL" id="MSFK01000017">
    <property type="protein sequence ID" value="PWY84498.1"/>
    <property type="molecule type" value="Genomic_DNA"/>
</dbReference>
<evidence type="ECO:0000256" key="3">
    <source>
        <dbReference type="ARBA" id="ARBA00023163"/>
    </source>
</evidence>
<dbReference type="GeneID" id="37110370"/>
<organism evidence="8 9">
    <name type="scientific">Aspergillus sclerotioniger CBS 115572</name>
    <dbReference type="NCBI Taxonomy" id="1450535"/>
    <lineage>
        <taxon>Eukaryota</taxon>
        <taxon>Fungi</taxon>
        <taxon>Dikarya</taxon>
        <taxon>Ascomycota</taxon>
        <taxon>Pezizomycotina</taxon>
        <taxon>Eurotiomycetes</taxon>
        <taxon>Eurotiomycetidae</taxon>
        <taxon>Eurotiales</taxon>
        <taxon>Aspergillaceae</taxon>
        <taxon>Aspergillus</taxon>
        <taxon>Aspergillus subgen. Circumdati</taxon>
    </lineage>
</organism>
<dbReference type="PROSITE" id="PS00463">
    <property type="entry name" value="ZN2_CY6_FUNGAL_1"/>
    <property type="match status" value="1"/>
</dbReference>
<dbReference type="PANTHER" id="PTHR47784:SF4">
    <property type="entry name" value="ZN(II)2CYS6 TRANSCRIPTION FACTOR (EUROFUNG)"/>
    <property type="match status" value="1"/>
</dbReference>
<dbReference type="GO" id="GO:0001228">
    <property type="term" value="F:DNA-binding transcription activator activity, RNA polymerase II-specific"/>
    <property type="evidence" value="ECO:0007669"/>
    <property type="project" value="TreeGrafter"/>
</dbReference>
<keyword evidence="6" id="KW-1133">Transmembrane helix</keyword>
<keyword evidence="9" id="KW-1185">Reference proteome</keyword>
<feature type="transmembrane region" description="Helical" evidence="6">
    <location>
        <begin position="128"/>
        <end position="146"/>
    </location>
</feature>
<evidence type="ECO:0000256" key="2">
    <source>
        <dbReference type="ARBA" id="ARBA00023125"/>
    </source>
</evidence>
<dbReference type="OrthoDB" id="4937900at2759"/>
<evidence type="ECO:0000256" key="4">
    <source>
        <dbReference type="ARBA" id="ARBA00023242"/>
    </source>
</evidence>
<keyword evidence="2" id="KW-0238">DNA-binding</keyword>
<dbReference type="SMART" id="SM00066">
    <property type="entry name" value="GAL4"/>
    <property type="match status" value="1"/>
</dbReference>
<dbReference type="InterPro" id="IPR001138">
    <property type="entry name" value="Zn2Cys6_DnaBD"/>
</dbReference>
<feature type="domain" description="Zn(2)-C6 fungal-type" evidence="7">
    <location>
        <begin position="12"/>
        <end position="42"/>
    </location>
</feature>
<evidence type="ECO:0000256" key="5">
    <source>
        <dbReference type="SAM" id="MobiDB-lite"/>
    </source>
</evidence>
<dbReference type="GO" id="GO:0003677">
    <property type="term" value="F:DNA binding"/>
    <property type="evidence" value="ECO:0007669"/>
    <property type="project" value="UniProtKB-KW"/>
</dbReference>
<dbReference type="AlphaFoldDB" id="A0A317WHF0"/>
<evidence type="ECO:0000256" key="6">
    <source>
        <dbReference type="SAM" id="Phobius"/>
    </source>
</evidence>
<dbReference type="InterPro" id="IPR053157">
    <property type="entry name" value="Sterol_Uptake_Regulator"/>
</dbReference>
<reference evidence="8 9" key="1">
    <citation type="submission" date="2016-12" db="EMBL/GenBank/DDBJ databases">
        <title>The genomes of Aspergillus section Nigri reveals drivers in fungal speciation.</title>
        <authorList>
            <consortium name="DOE Joint Genome Institute"/>
            <person name="Vesth T.C."/>
            <person name="Nybo J."/>
            <person name="Theobald S."/>
            <person name="Brandl J."/>
            <person name="Frisvad J.C."/>
            <person name="Nielsen K.F."/>
            <person name="Lyhne E.K."/>
            <person name="Kogle M.E."/>
            <person name="Kuo A."/>
            <person name="Riley R."/>
            <person name="Clum A."/>
            <person name="Nolan M."/>
            <person name="Lipzen A."/>
            <person name="Salamov A."/>
            <person name="Henrissat B."/>
            <person name="Wiebenga A."/>
            <person name="De Vries R.P."/>
            <person name="Grigoriev I.V."/>
            <person name="Mortensen U.H."/>
            <person name="Andersen M.R."/>
            <person name="Baker S.E."/>
        </authorList>
    </citation>
    <scope>NUCLEOTIDE SEQUENCE [LARGE SCALE GENOMIC DNA]</scope>
    <source>
        <strain evidence="8 9">CBS 115572</strain>
    </source>
</reference>
<dbReference type="PANTHER" id="PTHR47784">
    <property type="entry name" value="STEROL UPTAKE CONTROL PROTEIN 2"/>
    <property type="match status" value="1"/>
</dbReference>
<dbReference type="Proteomes" id="UP000246702">
    <property type="component" value="Unassembled WGS sequence"/>
</dbReference>
<evidence type="ECO:0000259" key="7">
    <source>
        <dbReference type="PROSITE" id="PS50048"/>
    </source>
</evidence>
<dbReference type="RefSeq" id="XP_025466423.1">
    <property type="nucleotide sequence ID" value="XM_025608227.1"/>
</dbReference>